<feature type="transmembrane region" description="Helical" evidence="7">
    <location>
        <begin position="211"/>
        <end position="232"/>
    </location>
</feature>
<accession>A0ABY1LG83</accession>
<feature type="region of interest" description="Disordered" evidence="6">
    <location>
        <begin position="406"/>
        <end position="427"/>
    </location>
</feature>
<sequence length="427" mass="44059">MVVGIIVGFLAPDFGASLEPVGEAFVALITMLLGPIIFCMVVAGVAAVSNLRKLGAVALRSLIYFEIVTTIAMVFGLVAVNVVRPGADLRVDPASLEVTAAAAERIDAAKGMRWSDYFTQLIPSNIVESFATGSILQILVFSVLFGIALTVVGEPAKGVARGVERLGTVLFTIVRFVTYLAPIGVFGAMAYTVGAHGAAVIGGLLKLIGTFYVTSALFLIIVLGGILLLARLNPLSTLRYFREEVLLALGASSSEVALPGIIRKLERVGVEKGTAGVTVSAGYSFNLDGTSIYLSLTTVFIAQALGIDLGLGQQLLLLVIMLLSSKGTGGVTGGGFVMLNATVASTGLVPIAGTMLVLGIDRFMSECRAVVNSLGNAVAGLVIARWQGEITSAEANAIMGGRDVHASGAQQDDPAARGSVLAERGSA</sequence>
<feature type="transmembrane region" description="Helical" evidence="7">
    <location>
        <begin position="166"/>
        <end position="191"/>
    </location>
</feature>
<dbReference type="EMBL" id="FUZO01000001">
    <property type="protein sequence ID" value="SKC36051.1"/>
    <property type="molecule type" value="Genomic_DNA"/>
</dbReference>
<feature type="transmembrane region" description="Helical" evidence="7">
    <location>
        <begin position="292"/>
        <end position="323"/>
    </location>
</feature>
<evidence type="ECO:0000313" key="9">
    <source>
        <dbReference type="Proteomes" id="UP000190827"/>
    </source>
</evidence>
<organism evidence="8 9">
    <name type="scientific">Plantibacter cousiniae</name>
    <name type="common">nom. nud.</name>
    <dbReference type="NCBI Taxonomy" id="199709"/>
    <lineage>
        <taxon>Bacteria</taxon>
        <taxon>Bacillati</taxon>
        <taxon>Actinomycetota</taxon>
        <taxon>Actinomycetes</taxon>
        <taxon>Micrococcales</taxon>
        <taxon>Microbacteriaceae</taxon>
        <taxon>Plantibacter</taxon>
    </lineage>
</organism>
<feature type="transmembrane region" description="Helical" evidence="7">
    <location>
        <begin position="335"/>
        <end position="358"/>
    </location>
</feature>
<feature type="transmembrane region" description="Helical" evidence="7">
    <location>
        <begin position="63"/>
        <end position="83"/>
    </location>
</feature>
<keyword evidence="9" id="KW-1185">Reference proteome</keyword>
<keyword evidence="5 7" id="KW-0472">Membrane</keyword>
<keyword evidence="2" id="KW-0813">Transport</keyword>
<evidence type="ECO:0000256" key="5">
    <source>
        <dbReference type="ARBA" id="ARBA00023136"/>
    </source>
</evidence>
<keyword evidence="4 7" id="KW-1133">Transmembrane helix</keyword>
<dbReference type="PANTHER" id="PTHR42865:SF1">
    <property type="entry name" value="AEROBIC C4-DICARBOXYLATE TRANSPORT PROTEIN"/>
    <property type="match status" value="1"/>
</dbReference>
<reference evidence="8 9" key="1">
    <citation type="submission" date="2017-02" db="EMBL/GenBank/DDBJ databases">
        <authorList>
            <person name="Varghese N."/>
            <person name="Submissions S."/>
        </authorList>
    </citation>
    <scope>NUCLEOTIDE SEQUENCE [LARGE SCALE GENOMIC DNA]</scope>
    <source>
        <strain evidence="8 9">VKM Ac-1787</strain>
    </source>
</reference>
<evidence type="ECO:0000256" key="3">
    <source>
        <dbReference type="ARBA" id="ARBA00022692"/>
    </source>
</evidence>
<dbReference type="Gene3D" id="1.10.3860.10">
    <property type="entry name" value="Sodium:dicarboxylate symporter"/>
    <property type="match status" value="1"/>
</dbReference>
<name>A0ABY1LG83_9MICO</name>
<evidence type="ECO:0000256" key="1">
    <source>
        <dbReference type="ARBA" id="ARBA00004141"/>
    </source>
</evidence>
<evidence type="ECO:0000256" key="2">
    <source>
        <dbReference type="ARBA" id="ARBA00022448"/>
    </source>
</evidence>
<dbReference type="PRINTS" id="PR00173">
    <property type="entry name" value="EDTRNSPORT"/>
</dbReference>
<gene>
    <name evidence="8" type="ORF">SAMN06295973_0084</name>
</gene>
<dbReference type="InterPro" id="IPR036458">
    <property type="entry name" value="Na:dicarbo_symporter_sf"/>
</dbReference>
<evidence type="ECO:0000256" key="6">
    <source>
        <dbReference type="SAM" id="MobiDB-lite"/>
    </source>
</evidence>
<evidence type="ECO:0000256" key="4">
    <source>
        <dbReference type="ARBA" id="ARBA00022989"/>
    </source>
</evidence>
<comment type="subcellular location">
    <subcellularLocation>
        <location evidence="1">Membrane</location>
        <topology evidence="1">Multi-pass membrane protein</topology>
    </subcellularLocation>
</comment>
<feature type="transmembrane region" description="Helical" evidence="7">
    <location>
        <begin position="135"/>
        <end position="154"/>
    </location>
</feature>
<feature type="transmembrane region" description="Helical" evidence="7">
    <location>
        <begin position="25"/>
        <end position="51"/>
    </location>
</feature>
<proteinExistence type="predicted"/>
<dbReference type="SUPFAM" id="SSF118215">
    <property type="entry name" value="Proton glutamate symport protein"/>
    <property type="match status" value="1"/>
</dbReference>
<protein>
    <submittedName>
        <fullName evidence="8">Aerobic C4-dicarboxylate transport protein</fullName>
    </submittedName>
</protein>
<dbReference type="Pfam" id="PF00375">
    <property type="entry name" value="SDF"/>
    <property type="match status" value="1"/>
</dbReference>
<comment type="caution">
    <text evidence="8">The sequence shown here is derived from an EMBL/GenBank/DDBJ whole genome shotgun (WGS) entry which is preliminary data.</text>
</comment>
<keyword evidence="3 7" id="KW-0812">Transmembrane</keyword>
<evidence type="ECO:0000256" key="7">
    <source>
        <dbReference type="SAM" id="Phobius"/>
    </source>
</evidence>
<dbReference type="InterPro" id="IPR001991">
    <property type="entry name" value="Na-dicarboxylate_symporter"/>
</dbReference>
<evidence type="ECO:0000313" key="8">
    <source>
        <dbReference type="EMBL" id="SKC36051.1"/>
    </source>
</evidence>
<dbReference type="Proteomes" id="UP000190827">
    <property type="component" value="Unassembled WGS sequence"/>
</dbReference>
<dbReference type="PANTHER" id="PTHR42865">
    <property type="entry name" value="PROTON/GLUTAMATE-ASPARTATE SYMPORTER"/>
    <property type="match status" value="1"/>
</dbReference>